<dbReference type="PANTHER" id="PTHR12378:SF7">
    <property type="entry name" value="DESUMOYLATING ISOPEPTIDASE 1"/>
    <property type="match status" value="1"/>
</dbReference>
<dbReference type="InterPro" id="IPR008580">
    <property type="entry name" value="PPPDE_dom"/>
</dbReference>
<evidence type="ECO:0000259" key="4">
    <source>
        <dbReference type="PROSITE" id="PS51858"/>
    </source>
</evidence>
<dbReference type="PROSITE" id="PS51858">
    <property type="entry name" value="PPPDE"/>
    <property type="match status" value="1"/>
</dbReference>
<gene>
    <name evidence="5" type="primary">DESI1</name>
    <name evidence="5" type="ORF">ECANGB1_1718</name>
</gene>
<dbReference type="PANTHER" id="PTHR12378">
    <property type="entry name" value="DESUMOYLATING ISOPEPTIDASE"/>
    <property type="match status" value="1"/>
</dbReference>
<feature type="domain" description="PPPDE" evidence="4">
    <location>
        <begin position="10"/>
        <end position="144"/>
    </location>
</feature>
<dbReference type="SMART" id="SM01179">
    <property type="entry name" value="DUF862"/>
    <property type="match status" value="1"/>
</dbReference>
<accession>A0A1Y1SAH3</accession>
<name>A0A1Y1SAH3_9MICR</name>
<dbReference type="VEuPathDB" id="MicrosporidiaDB:ECANGB1_1718"/>
<comment type="similarity">
    <text evidence="1">Belongs to the DeSI family.</text>
</comment>
<dbReference type="GO" id="GO:0008233">
    <property type="term" value="F:peptidase activity"/>
    <property type="evidence" value="ECO:0007669"/>
    <property type="project" value="UniProtKB-KW"/>
</dbReference>
<dbReference type="Proteomes" id="UP000192639">
    <property type="component" value="Unassembled WGS sequence"/>
</dbReference>
<protein>
    <submittedName>
        <fullName evidence="5">DESI1</fullName>
    </submittedName>
</protein>
<keyword evidence="3" id="KW-0378">Hydrolase</keyword>
<organism evidence="5 6">
    <name type="scientific">Enterospora canceri</name>
    <dbReference type="NCBI Taxonomy" id="1081671"/>
    <lineage>
        <taxon>Eukaryota</taxon>
        <taxon>Fungi</taxon>
        <taxon>Fungi incertae sedis</taxon>
        <taxon>Microsporidia</taxon>
        <taxon>Enterocytozoonidae</taxon>
        <taxon>Enterospora</taxon>
    </lineage>
</organism>
<dbReference type="GO" id="GO:0006508">
    <property type="term" value="P:proteolysis"/>
    <property type="evidence" value="ECO:0007669"/>
    <property type="project" value="UniProtKB-KW"/>
</dbReference>
<proteinExistence type="inferred from homology"/>
<dbReference type="AlphaFoldDB" id="A0A1Y1SAH3"/>
<evidence type="ECO:0000256" key="1">
    <source>
        <dbReference type="ARBA" id="ARBA00008140"/>
    </source>
</evidence>
<evidence type="ECO:0000313" key="6">
    <source>
        <dbReference type="Proteomes" id="UP000192639"/>
    </source>
</evidence>
<dbReference type="EMBL" id="LWDP01000005">
    <property type="protein sequence ID" value="ORD95038.1"/>
    <property type="molecule type" value="Genomic_DNA"/>
</dbReference>
<evidence type="ECO:0000256" key="2">
    <source>
        <dbReference type="ARBA" id="ARBA00022670"/>
    </source>
</evidence>
<reference evidence="5 6" key="1">
    <citation type="journal article" date="2017" name="Environ. Microbiol.">
        <title>Decay of the glycolytic pathway and adaptation to intranuclear parasitism within Enterocytozoonidae microsporidia.</title>
        <authorList>
            <person name="Wiredu Boakye D."/>
            <person name="Jaroenlak P."/>
            <person name="Prachumwat A."/>
            <person name="Williams T.A."/>
            <person name="Bateman K.S."/>
            <person name="Itsathitphaisarn O."/>
            <person name="Sritunyalucksana K."/>
            <person name="Paszkiewicz K.H."/>
            <person name="Moore K.A."/>
            <person name="Stentiford G.D."/>
            <person name="Williams B.A."/>
        </authorList>
    </citation>
    <scope>NUCLEOTIDE SEQUENCE [LARGE SCALE GENOMIC DNA]</scope>
    <source>
        <strain evidence="5 6">GB1</strain>
    </source>
</reference>
<dbReference type="OrthoDB" id="21221at2759"/>
<sequence>MTVEPVSKKYQVYLRKYDIAHAMSKEMISNIAGFKVDGVWHTSIEVHDKEYFMGVGIECVEPGQCNRYGVLVDRMLLGETECDPETLKAFIEDHKDDMWAPQTYHMLDHNCNHFTDYLAKFLTSNGIPVEILELSEKAKTNPMFVQFYKQNQKQFHSSINSARGGLDNLSKKFK</sequence>
<dbReference type="Gene3D" id="3.90.1720.30">
    <property type="entry name" value="PPPDE domains"/>
    <property type="match status" value="1"/>
</dbReference>
<comment type="caution">
    <text evidence="5">The sequence shown here is derived from an EMBL/GenBank/DDBJ whole genome shotgun (WGS) entry which is preliminary data.</text>
</comment>
<dbReference type="Pfam" id="PF05903">
    <property type="entry name" value="Peptidase_C97"/>
    <property type="match status" value="1"/>
</dbReference>
<dbReference type="GO" id="GO:0070646">
    <property type="term" value="P:protein modification by small protein removal"/>
    <property type="evidence" value="ECO:0007669"/>
    <property type="project" value="TreeGrafter"/>
</dbReference>
<keyword evidence="2" id="KW-0645">Protease</keyword>
<dbReference type="InterPro" id="IPR042266">
    <property type="entry name" value="PPPDE_sf"/>
</dbReference>
<evidence type="ECO:0000256" key="3">
    <source>
        <dbReference type="ARBA" id="ARBA00022801"/>
    </source>
</evidence>
<evidence type="ECO:0000313" key="5">
    <source>
        <dbReference type="EMBL" id="ORD95038.1"/>
    </source>
</evidence>
<keyword evidence="6" id="KW-1185">Reference proteome</keyword>